<dbReference type="RefSeq" id="WP_068145717.1">
    <property type="nucleotide sequence ID" value="NZ_JBHSCR010000007.1"/>
</dbReference>
<keyword evidence="1" id="KW-0472">Membrane</keyword>
<gene>
    <name evidence="2" type="ORF">ACFO5Q_10665</name>
</gene>
<sequence length="142" mass="15587">MDLGLTLGSLVAIVILAFLASKMFPNKGRLDEERVSRNLKRYEPDVDIDDIFIDATGKYALVGLKAPAESLGLLRLLGDRVVCRLLTAADIRSVFKDHARITLVLNDFTQPEITLTMSNDTLKSVADLLDAFTNKLESAHAA</sequence>
<comment type="caution">
    <text evidence="2">The sequence shown here is derived from an EMBL/GenBank/DDBJ whole genome shotgun (WGS) entry which is preliminary data.</text>
</comment>
<proteinExistence type="predicted"/>
<feature type="transmembrane region" description="Helical" evidence="1">
    <location>
        <begin position="6"/>
        <end position="24"/>
    </location>
</feature>
<evidence type="ECO:0000313" key="2">
    <source>
        <dbReference type="EMBL" id="MFC4348308.1"/>
    </source>
</evidence>
<keyword evidence="1" id="KW-0812">Transmembrane</keyword>
<protein>
    <submittedName>
        <fullName evidence="2">Uncharacterized protein</fullName>
    </submittedName>
</protein>
<keyword evidence="3" id="KW-1185">Reference proteome</keyword>
<dbReference type="Proteomes" id="UP001595776">
    <property type="component" value="Unassembled WGS sequence"/>
</dbReference>
<keyword evidence="1" id="KW-1133">Transmembrane helix</keyword>
<evidence type="ECO:0000313" key="3">
    <source>
        <dbReference type="Proteomes" id="UP001595776"/>
    </source>
</evidence>
<name>A0ABV8UAW4_9PROT</name>
<accession>A0ABV8UAW4</accession>
<organism evidence="2 3">
    <name type="scientific">Kordiimonas lipolytica</name>
    <dbReference type="NCBI Taxonomy" id="1662421"/>
    <lineage>
        <taxon>Bacteria</taxon>
        <taxon>Pseudomonadati</taxon>
        <taxon>Pseudomonadota</taxon>
        <taxon>Alphaproteobacteria</taxon>
        <taxon>Kordiimonadales</taxon>
        <taxon>Kordiimonadaceae</taxon>
        <taxon>Kordiimonas</taxon>
    </lineage>
</organism>
<reference evidence="3" key="1">
    <citation type="journal article" date="2019" name="Int. J. Syst. Evol. Microbiol.">
        <title>The Global Catalogue of Microorganisms (GCM) 10K type strain sequencing project: providing services to taxonomists for standard genome sequencing and annotation.</title>
        <authorList>
            <consortium name="The Broad Institute Genomics Platform"/>
            <consortium name="The Broad Institute Genome Sequencing Center for Infectious Disease"/>
            <person name="Wu L."/>
            <person name="Ma J."/>
        </authorList>
    </citation>
    <scope>NUCLEOTIDE SEQUENCE [LARGE SCALE GENOMIC DNA]</scope>
    <source>
        <strain evidence="3">CGMCC 1.15304</strain>
    </source>
</reference>
<dbReference type="EMBL" id="JBHSCR010000007">
    <property type="protein sequence ID" value="MFC4348308.1"/>
    <property type="molecule type" value="Genomic_DNA"/>
</dbReference>
<evidence type="ECO:0000256" key="1">
    <source>
        <dbReference type="SAM" id="Phobius"/>
    </source>
</evidence>